<dbReference type="EMBL" id="BMZS01000003">
    <property type="protein sequence ID" value="GHD45993.1"/>
    <property type="molecule type" value="Genomic_DNA"/>
</dbReference>
<evidence type="ECO:0000256" key="1">
    <source>
        <dbReference type="SAM" id="Phobius"/>
    </source>
</evidence>
<keyword evidence="1" id="KW-1133">Transmembrane helix</keyword>
<dbReference type="AlphaFoldDB" id="A0A918XQ39"/>
<proteinExistence type="predicted"/>
<name>A0A918XQ39_9PROT</name>
<accession>A0A918XQ39</accession>
<organism evidence="2 3">
    <name type="scientific">Thalassobaculum fulvum</name>
    <dbReference type="NCBI Taxonomy" id="1633335"/>
    <lineage>
        <taxon>Bacteria</taxon>
        <taxon>Pseudomonadati</taxon>
        <taxon>Pseudomonadota</taxon>
        <taxon>Alphaproteobacteria</taxon>
        <taxon>Rhodospirillales</taxon>
        <taxon>Thalassobaculaceae</taxon>
        <taxon>Thalassobaculum</taxon>
    </lineage>
</organism>
<keyword evidence="3" id="KW-1185">Reference proteome</keyword>
<comment type="caution">
    <text evidence="2">The sequence shown here is derived from an EMBL/GenBank/DDBJ whole genome shotgun (WGS) entry which is preliminary data.</text>
</comment>
<protein>
    <submittedName>
        <fullName evidence="2">Uncharacterized protein</fullName>
    </submittedName>
</protein>
<keyword evidence="1" id="KW-0472">Membrane</keyword>
<gene>
    <name evidence="2" type="ORF">GCM10017083_14670</name>
</gene>
<evidence type="ECO:0000313" key="3">
    <source>
        <dbReference type="Proteomes" id="UP000630353"/>
    </source>
</evidence>
<sequence length="112" mass="11597">MTTGIESQALTVDPSVHPAVLVVMFVAFLIGAIGPFALCVIGSIRDERAMRRYAAEARAAEQAALAAAAVHNPVDPDILPAAVALNPAVLDMDGLDPANDHVDGDAVRALRS</sequence>
<feature type="transmembrane region" description="Helical" evidence="1">
    <location>
        <begin position="20"/>
        <end position="44"/>
    </location>
</feature>
<keyword evidence="1" id="KW-0812">Transmembrane</keyword>
<evidence type="ECO:0000313" key="2">
    <source>
        <dbReference type="EMBL" id="GHD45993.1"/>
    </source>
</evidence>
<reference evidence="2" key="2">
    <citation type="submission" date="2020-09" db="EMBL/GenBank/DDBJ databases">
        <authorList>
            <person name="Sun Q."/>
            <person name="Kim S."/>
        </authorList>
    </citation>
    <scope>NUCLEOTIDE SEQUENCE</scope>
    <source>
        <strain evidence="2">KCTC 42651</strain>
    </source>
</reference>
<reference evidence="2" key="1">
    <citation type="journal article" date="2014" name="Int. J. Syst. Evol. Microbiol.">
        <title>Complete genome sequence of Corynebacterium casei LMG S-19264T (=DSM 44701T), isolated from a smear-ripened cheese.</title>
        <authorList>
            <consortium name="US DOE Joint Genome Institute (JGI-PGF)"/>
            <person name="Walter F."/>
            <person name="Albersmeier A."/>
            <person name="Kalinowski J."/>
            <person name="Ruckert C."/>
        </authorList>
    </citation>
    <scope>NUCLEOTIDE SEQUENCE</scope>
    <source>
        <strain evidence="2">KCTC 42651</strain>
    </source>
</reference>
<dbReference type="Proteomes" id="UP000630353">
    <property type="component" value="Unassembled WGS sequence"/>
</dbReference>
<dbReference type="RefSeq" id="WP_189988296.1">
    <property type="nucleotide sequence ID" value="NZ_BMZS01000003.1"/>
</dbReference>